<accession>A0A5N6C638</accession>
<feature type="compositionally biased region" description="Basic and acidic residues" evidence="1">
    <location>
        <begin position="130"/>
        <end position="144"/>
    </location>
</feature>
<evidence type="ECO:0000256" key="2">
    <source>
        <dbReference type="SAM" id="SignalP"/>
    </source>
</evidence>
<keyword evidence="4" id="KW-1185">Reference proteome</keyword>
<feature type="region of interest" description="Disordered" evidence="1">
    <location>
        <begin position="76"/>
        <end position="146"/>
    </location>
</feature>
<feature type="signal peptide" evidence="2">
    <location>
        <begin position="1"/>
        <end position="32"/>
    </location>
</feature>
<dbReference type="EMBL" id="VDMA02000001">
    <property type="protein sequence ID" value="KAB8187870.1"/>
    <property type="molecule type" value="Genomic_DNA"/>
</dbReference>
<reference evidence="3 4" key="1">
    <citation type="submission" date="2019-10" db="EMBL/GenBank/DDBJ databases">
        <title>Nonomuraea sp. nov., isolated from Phyllanthus amarus.</title>
        <authorList>
            <person name="Klykleung N."/>
            <person name="Tanasupawat S."/>
        </authorList>
    </citation>
    <scope>NUCLEOTIDE SEQUENCE [LARGE SCALE GENOMIC DNA]</scope>
    <source>
        <strain evidence="3 4">CR1-09</strain>
    </source>
</reference>
<gene>
    <name evidence="3" type="ORF">FH610_001495</name>
</gene>
<evidence type="ECO:0000313" key="4">
    <source>
        <dbReference type="Proteomes" id="UP000313066"/>
    </source>
</evidence>
<feature type="chain" id="PRO_5024305462" evidence="2">
    <location>
        <begin position="33"/>
        <end position="244"/>
    </location>
</feature>
<dbReference type="Proteomes" id="UP000313066">
    <property type="component" value="Unassembled WGS sequence"/>
</dbReference>
<proteinExistence type="predicted"/>
<feature type="compositionally biased region" description="Low complexity" evidence="1">
    <location>
        <begin position="114"/>
        <end position="127"/>
    </location>
</feature>
<sequence>MHRKCRQLALATVFVSAMTAGGAAVLSGPALATDGYAAAGIAPQRSEPGGSTEIISYPESPSMMTAEQARAEVQSVVDQARAERDRIRAQGRADRDRIRAQARAERDRIRASEWESSGSAGSDPPASYHDGSRTRSEYRSERYRARSVSYGTVRTAPVRYRMSERLSELRMRESARTARVAKRVDERRSRLVERVSGRRERLVKRVEARRSERVRETAYRSRGRFEQRQFKSVRFERRSSLRTR</sequence>
<name>A0A5N6C638_9ACTN</name>
<organism evidence="3 4">
    <name type="scientific">Microbispora catharanthi</name>
    <dbReference type="NCBI Taxonomy" id="1712871"/>
    <lineage>
        <taxon>Bacteria</taxon>
        <taxon>Bacillati</taxon>
        <taxon>Actinomycetota</taxon>
        <taxon>Actinomycetes</taxon>
        <taxon>Streptosporangiales</taxon>
        <taxon>Streptosporangiaceae</taxon>
        <taxon>Microbispora</taxon>
    </lineage>
</organism>
<dbReference type="AlphaFoldDB" id="A0A5N6C638"/>
<feature type="compositionally biased region" description="Basic and acidic residues" evidence="1">
    <location>
        <begin position="80"/>
        <end position="113"/>
    </location>
</feature>
<evidence type="ECO:0000313" key="3">
    <source>
        <dbReference type="EMBL" id="KAB8187870.1"/>
    </source>
</evidence>
<protein>
    <submittedName>
        <fullName evidence="3">Uncharacterized protein</fullName>
    </submittedName>
</protein>
<comment type="caution">
    <text evidence="3">The sequence shown here is derived from an EMBL/GenBank/DDBJ whole genome shotgun (WGS) entry which is preliminary data.</text>
</comment>
<keyword evidence="2" id="KW-0732">Signal</keyword>
<dbReference type="RefSeq" id="WP_139572391.1">
    <property type="nucleotide sequence ID" value="NZ_VDMA02000001.1"/>
</dbReference>
<evidence type="ECO:0000256" key="1">
    <source>
        <dbReference type="SAM" id="MobiDB-lite"/>
    </source>
</evidence>